<feature type="domain" description="Thiamine pyrophosphate enzyme N-terminal TPP-binding" evidence="5">
    <location>
        <begin position="4"/>
        <end position="122"/>
    </location>
</feature>
<gene>
    <name evidence="6" type="ordered locus">NT01EI_2702</name>
</gene>
<evidence type="ECO:0000256" key="3">
    <source>
        <dbReference type="ARBA" id="ARBA00023239"/>
    </source>
</evidence>
<dbReference type="SUPFAM" id="SSF52518">
    <property type="entry name" value="Thiamin diphosphate-binding fold (THDP-binding)"/>
    <property type="match status" value="2"/>
</dbReference>
<organism evidence="6 7">
    <name type="scientific">Edwardsiella ictaluri (strain 93-146)</name>
    <dbReference type="NCBI Taxonomy" id="634503"/>
    <lineage>
        <taxon>Bacteria</taxon>
        <taxon>Pseudomonadati</taxon>
        <taxon>Pseudomonadota</taxon>
        <taxon>Gammaproteobacteria</taxon>
        <taxon>Enterobacterales</taxon>
        <taxon>Hafniaceae</taxon>
        <taxon>Edwardsiella</taxon>
    </lineage>
</organism>
<dbReference type="NCBIfam" id="TIGR03297">
    <property type="entry name" value="Ppyr-DeCO2ase"/>
    <property type="match status" value="1"/>
</dbReference>
<dbReference type="OrthoDB" id="9785953at2"/>
<dbReference type="Pfam" id="PF02775">
    <property type="entry name" value="TPP_enzyme_C"/>
    <property type="match status" value="1"/>
</dbReference>
<evidence type="ECO:0000259" key="5">
    <source>
        <dbReference type="Pfam" id="PF02776"/>
    </source>
</evidence>
<evidence type="ECO:0000256" key="2">
    <source>
        <dbReference type="ARBA" id="ARBA00023052"/>
    </source>
</evidence>
<keyword evidence="6" id="KW-0670">Pyruvate</keyword>
<dbReference type="InterPro" id="IPR011766">
    <property type="entry name" value="TPP_enzyme_TPP-bd"/>
</dbReference>
<dbReference type="EC" id="4.1.1.82" evidence="6"/>
<dbReference type="InterPro" id="IPR017684">
    <property type="entry name" value="Phosphono-pyrv_decarboxylase"/>
</dbReference>
<dbReference type="HOGENOM" id="CLU_042853_1_0_6"/>
<dbReference type="GO" id="GO:0030976">
    <property type="term" value="F:thiamine pyrophosphate binding"/>
    <property type="evidence" value="ECO:0007669"/>
    <property type="project" value="InterPro"/>
</dbReference>
<dbReference type="GO" id="GO:0033980">
    <property type="term" value="F:phosphonopyruvate decarboxylase activity"/>
    <property type="evidence" value="ECO:0007669"/>
    <property type="project" value="UniProtKB-EC"/>
</dbReference>
<reference evidence="7" key="1">
    <citation type="submission" date="2009-03" db="EMBL/GenBank/DDBJ databases">
        <title>Complete genome sequence of Edwardsiella ictaluri 93-146.</title>
        <authorList>
            <person name="Williams M.L."/>
            <person name="Gillaspy A.F."/>
            <person name="Dyer D.W."/>
            <person name="Thune R.L."/>
            <person name="Waldbieser G.C."/>
            <person name="Schuster S.C."/>
            <person name="Gipson J."/>
            <person name="Zaitshik J."/>
            <person name="Landry C."/>
            <person name="Lawrence M.L."/>
        </authorList>
    </citation>
    <scope>NUCLEOTIDE SEQUENCE [LARGE SCALE GENOMIC DNA]</scope>
    <source>
        <strain evidence="7">93-146</strain>
    </source>
</reference>
<dbReference type="Proteomes" id="UP000001485">
    <property type="component" value="Chromosome"/>
</dbReference>
<dbReference type="CDD" id="cd07035">
    <property type="entry name" value="TPP_PYR_POX_like"/>
    <property type="match status" value="1"/>
</dbReference>
<reference evidence="6 7" key="2">
    <citation type="journal article" date="2012" name="J. Bacteriol.">
        <title>Genome Sequence of Edwardsiella ictaluri 93-146, a Strain Associated with a Natural Channel Catfish Outbreak of Enteric Septicemia of Catfish.</title>
        <authorList>
            <person name="Williams M.L."/>
            <person name="Gillaspy A.F."/>
            <person name="Dyer D.W."/>
            <person name="Thune R.L."/>
            <person name="Waldbieser G.C."/>
            <person name="Schuster S.C."/>
            <person name="Gipson J."/>
            <person name="Zaitshik J."/>
            <person name="Landry C."/>
            <person name="Banes M.M."/>
            <person name="Lawrence M.L."/>
        </authorList>
    </citation>
    <scope>NUCLEOTIDE SEQUENCE [LARGE SCALE GENOMIC DNA]</scope>
    <source>
        <strain evidence="6 7">93-146</strain>
    </source>
</reference>
<dbReference type="RefSeq" id="WP_015871973.1">
    <property type="nucleotide sequence ID" value="NC_012779.2"/>
</dbReference>
<sequence>MLSSTVIIDVLKKEDVCFYSGVPDSLLKEFCMELDKPDNGINHIIAANEGCAVGMAIGNYLVTGKIPVVYLQNSGIGNITNPVCSLSAEEVFRIPLLFIIGWRGEIDQNGIQLADEPQHRMQGETTLSLLESLRIPYSILTPEMEDENAEEIISELITLLRHSLTPVALVVRKNTFKKLKNNKVLPYISAFKEHMSREHALEECVTRIPYGTPVVCTTGMLSRELFEIREKNGVSHNYDFLNIGGMGLASQIAYGISVAYPNGKVICLDGDGACLMHMGGLTNSADASNLIHIIFNNGAHDSVGGQKTKGAQQSFSAIAAACGYTDVSRVSTPDELRSSLVQALNGTGSSFIEILCCTGSRADLCRPFISPLDNKKDFMQSLNNSGE</sequence>
<dbReference type="InterPro" id="IPR012001">
    <property type="entry name" value="Thiamin_PyroP_enz_TPP-bd_dom"/>
</dbReference>
<dbReference type="GO" id="GO:0032923">
    <property type="term" value="P:organic phosphonate biosynthetic process"/>
    <property type="evidence" value="ECO:0007669"/>
    <property type="project" value="InterPro"/>
</dbReference>
<proteinExistence type="predicted"/>
<dbReference type="AlphaFoldDB" id="C5B8K9"/>
<dbReference type="KEGG" id="eic:NT01EI_2702"/>
<dbReference type="Gene3D" id="3.40.50.970">
    <property type="match status" value="2"/>
</dbReference>
<protein>
    <submittedName>
        <fullName evidence="6">Phosphonopyruvate decarboxylase, putative</fullName>
        <ecNumber evidence="6">4.1.1.82</ecNumber>
    </submittedName>
</protein>
<dbReference type="PANTHER" id="PTHR42818">
    <property type="entry name" value="SULFOPYRUVATE DECARBOXYLASE SUBUNIT ALPHA"/>
    <property type="match status" value="1"/>
</dbReference>
<evidence type="ECO:0000313" key="7">
    <source>
        <dbReference type="Proteomes" id="UP000001485"/>
    </source>
</evidence>
<dbReference type="EMBL" id="CP001600">
    <property type="protein sequence ID" value="ACR69870.1"/>
    <property type="molecule type" value="Genomic_DNA"/>
</dbReference>
<evidence type="ECO:0000259" key="4">
    <source>
        <dbReference type="Pfam" id="PF02775"/>
    </source>
</evidence>
<dbReference type="Pfam" id="PF02776">
    <property type="entry name" value="TPP_enzyme_N"/>
    <property type="match status" value="1"/>
</dbReference>
<evidence type="ECO:0000313" key="6">
    <source>
        <dbReference type="EMBL" id="ACR69870.1"/>
    </source>
</evidence>
<dbReference type="STRING" id="67780.B6E78_05495"/>
<accession>C5B8K9</accession>
<keyword evidence="3 6" id="KW-0456">Lyase</keyword>
<feature type="domain" description="Thiamine pyrophosphate enzyme TPP-binding" evidence="4">
    <location>
        <begin position="240"/>
        <end position="354"/>
    </location>
</feature>
<dbReference type="InterPro" id="IPR029061">
    <property type="entry name" value="THDP-binding"/>
</dbReference>
<dbReference type="GeneID" id="69539595"/>
<dbReference type="InterPro" id="IPR051818">
    <property type="entry name" value="TPP_dependent_decarboxylase"/>
</dbReference>
<evidence type="ECO:0000256" key="1">
    <source>
        <dbReference type="ARBA" id="ARBA00022793"/>
    </source>
</evidence>
<dbReference type="CDD" id="cd03371">
    <property type="entry name" value="TPP_PpyrDC"/>
    <property type="match status" value="1"/>
</dbReference>
<keyword evidence="2" id="KW-0786">Thiamine pyrophosphate</keyword>
<name>C5B8K9_EDWI9</name>
<dbReference type="PANTHER" id="PTHR42818:SF1">
    <property type="entry name" value="SULFOPYRUVATE DECARBOXYLASE"/>
    <property type="match status" value="1"/>
</dbReference>
<keyword evidence="1" id="KW-0210">Decarboxylase</keyword>